<organism evidence="1">
    <name type="scientific">mine drainage metagenome</name>
    <dbReference type="NCBI Taxonomy" id="410659"/>
    <lineage>
        <taxon>unclassified sequences</taxon>
        <taxon>metagenomes</taxon>
        <taxon>ecological metagenomes</taxon>
    </lineage>
</organism>
<sequence length="233" mass="25188">MNIARAMDRHGLFDLVFKIAQVGHRGGRDIGNLMCHGNLRHIFTLTKLIAGVRAHDHGGGGTRSRWGSAGALHTGVHVGLVVIADIEHIVIAFEHPRQAAKTDVGRAAVAALRNHSDIAATFGLHRRSDTGGHRCSITKQRVNPRHLPRRFRIGRGENFQATGCIGGNQLPIGGRHGGIYGIACAQCFTTALTRPMARIEGIAAFLIGLHTALIRCEQTVAYRERAGLIKLDC</sequence>
<accession>A0A1J5PGT0</accession>
<dbReference type="EMBL" id="MLJW01004017">
    <property type="protein sequence ID" value="OIQ70809.1"/>
    <property type="molecule type" value="Genomic_DNA"/>
</dbReference>
<gene>
    <name evidence="1" type="ORF">GALL_475770</name>
</gene>
<protein>
    <submittedName>
        <fullName evidence="1">Uncharacterized protein</fullName>
    </submittedName>
</protein>
<proteinExistence type="predicted"/>
<evidence type="ECO:0000313" key="1">
    <source>
        <dbReference type="EMBL" id="OIQ70809.1"/>
    </source>
</evidence>
<name>A0A1J5PGT0_9ZZZZ</name>
<comment type="caution">
    <text evidence="1">The sequence shown here is derived from an EMBL/GenBank/DDBJ whole genome shotgun (WGS) entry which is preliminary data.</text>
</comment>
<reference evidence="1" key="1">
    <citation type="submission" date="2016-10" db="EMBL/GenBank/DDBJ databases">
        <title>Sequence of Gallionella enrichment culture.</title>
        <authorList>
            <person name="Poehlein A."/>
            <person name="Muehling M."/>
            <person name="Daniel R."/>
        </authorList>
    </citation>
    <scope>NUCLEOTIDE SEQUENCE</scope>
</reference>
<dbReference type="AlphaFoldDB" id="A0A1J5PGT0"/>